<sequence length="356" mass="37037">MALPPSPFPRFDTGPEPDDDGWPGDDDSAGADLWFLPGPEAEDDTPAFPVAAAPPIPLFDPAEWQRAQAAQSADLAALALRFGILGERMRGAPAGWPQRLALLEVADLGWWAGERIAADRLALWLGLRLTGAQQDAQALARAGWAARRLMGGPPPDAGGWQAGLAAFLGRAAGESGSAAALAEVMAPMGGLHPLVQACLLFHAARLLRPGPTGDIEAAILAARHGASCLPPEAGALFLPLALAGSAGLRAHGSAEARLAGWLRGAEAACHSALAHLTRLSAWQDRAAAALADLQGRTPQAMQAALISWPALSVPLAMADSGASRAAVQRNLDLMQARGLIREITGQSRYRVWAARI</sequence>
<proteinExistence type="predicted"/>
<keyword evidence="3" id="KW-1185">Reference proteome</keyword>
<dbReference type="KEGG" id="gfu:KM031_21760"/>
<dbReference type="EMBL" id="CP076366">
    <property type="protein sequence ID" value="QWK93190.1"/>
    <property type="molecule type" value="Genomic_DNA"/>
</dbReference>
<evidence type="ECO:0000256" key="1">
    <source>
        <dbReference type="SAM" id="MobiDB-lite"/>
    </source>
</evidence>
<organism evidence="2 3">
    <name type="scientific">Gemmobacter fulvus</name>
    <dbReference type="NCBI Taxonomy" id="2840474"/>
    <lineage>
        <taxon>Bacteria</taxon>
        <taxon>Pseudomonadati</taxon>
        <taxon>Pseudomonadota</taxon>
        <taxon>Alphaproteobacteria</taxon>
        <taxon>Rhodobacterales</taxon>
        <taxon>Paracoccaceae</taxon>
        <taxon>Gemmobacter</taxon>
    </lineage>
</organism>
<dbReference type="Proteomes" id="UP000679352">
    <property type="component" value="Plasmid p5"/>
</dbReference>
<dbReference type="RefSeq" id="WP_215506998.1">
    <property type="nucleotide sequence ID" value="NZ_CP076366.1"/>
</dbReference>
<keyword evidence="2" id="KW-0614">Plasmid</keyword>
<accession>A0A975PBB3</accession>
<feature type="compositionally biased region" description="Acidic residues" evidence="1">
    <location>
        <begin position="15"/>
        <end position="29"/>
    </location>
</feature>
<evidence type="ECO:0000313" key="2">
    <source>
        <dbReference type="EMBL" id="QWK93190.1"/>
    </source>
</evidence>
<dbReference type="AlphaFoldDB" id="A0A975PBB3"/>
<protein>
    <recommendedName>
        <fullName evidence="4">HTH DNA binding domain-containing protein</fullName>
    </recommendedName>
</protein>
<geneLocation type="plasmid" evidence="2 3">
    <name>p5</name>
</geneLocation>
<evidence type="ECO:0000313" key="3">
    <source>
        <dbReference type="Proteomes" id="UP000679352"/>
    </source>
</evidence>
<gene>
    <name evidence="2" type="ORF">KM031_21760</name>
</gene>
<name>A0A975PBB3_9RHOB</name>
<feature type="region of interest" description="Disordered" evidence="1">
    <location>
        <begin position="1"/>
        <end position="38"/>
    </location>
</feature>
<evidence type="ECO:0008006" key="4">
    <source>
        <dbReference type="Google" id="ProtNLM"/>
    </source>
</evidence>
<reference evidence="2" key="1">
    <citation type="submission" date="2021-06" db="EMBL/GenBank/DDBJ databases">
        <authorList>
            <person name="Lee C.-S."/>
            <person name="Jin L."/>
        </authorList>
    </citation>
    <scope>NUCLEOTIDE SEQUENCE</scope>
    <source>
        <strain evidence="2">Con5</strain>
        <plasmid evidence="2">p5</plasmid>
    </source>
</reference>